<evidence type="ECO:0000313" key="3">
    <source>
        <dbReference type="EMBL" id="TFK98632.1"/>
    </source>
</evidence>
<name>A0A5C3Q9F0_9AGAR</name>
<dbReference type="PANTHER" id="PTHR33928:SF2">
    <property type="entry name" value="PECTATE LYASE SUPERFAMILY PROTEIN DOMAIN-CONTAINING PROTEIN-RELATED"/>
    <property type="match status" value="1"/>
</dbReference>
<dbReference type="GO" id="GO:0004650">
    <property type="term" value="F:polygalacturonase activity"/>
    <property type="evidence" value="ECO:0007669"/>
    <property type="project" value="InterPro"/>
</dbReference>
<dbReference type="Pfam" id="PF12708">
    <property type="entry name" value="Pect-lyase_RHGA_epim"/>
    <property type="match status" value="2"/>
</dbReference>
<evidence type="ECO:0000256" key="1">
    <source>
        <dbReference type="SAM" id="SignalP"/>
    </source>
</evidence>
<feature type="domain" description="Rhamnogalacturonase A/B/Epimerase-like pectate lyase" evidence="2">
    <location>
        <begin position="416"/>
        <end position="488"/>
    </location>
</feature>
<sequence length="769" mass="81499">MVAFLKLGFTALAAVLASVQLVAALGTSCTVPLGAGTANANDPYWLETIKHQGISAFHSNPAGYQVFRNVKSFGARGDGVTDDTAAINAAFSSGGRCGLGCESQTTTPAIVYFPAGTYRISSPLIMYYYTHIIGDAKKPPTLLAAPNFTGMAMIDADPYSPTGNWWVNQNNFFRSIRNIIFDTRQTPAGATTTGLHWQVSQATSLVNLVFNMTPGSNHQGIWKENGSGGYMGDLTFNGGRYAMWVGNQQFTVKNVVINDAITGIYVHWNWGWTFQGITFNNCRVAAVEFQTGGTTEENQTAASVAFIDTTVSNTPAFIRSTQTSNTLAAGSIVLNNVRLNSVPVAVGTNAGATILAGGTMTIASWAQGHVWKGNTSTGFTRGTIAAPVKAASLLAPDGKIFTKVHPQYKDYALSQIVSVRTEGAKGDGTTDDTAALKAIFAKYSGCKIIFFDAGHYVITSTLEIPAGTQMIGEAWSVIAAKGSFFGNANSPTVAVRAGAAGSQGIMEISDIMFSSIGPTPGAIIMEWNVKQPNGVQGGAGMWDSHIRLAGTAGTGLQVTQCREGTQNVAACSAASLGLHITSGATAYLEATWVWLAEYVLQSSTRITVFSGRGLLSESQGPVWLIGTGSEHHVLYQYNFNKAANHYMGIIQTETPYFQPTPAAPAPYNPTSKYADPSSYPSGAAWGLIIKESKNIFVFGAGLYSFFSSYTQGCLKTWDCQSQIISVDSASTGISIMSLNTVAVVNQVNNGVPQSRNRNGFSSTVTSWAP</sequence>
<accession>A0A5C3Q9F0</accession>
<dbReference type="Gene3D" id="2.160.20.10">
    <property type="entry name" value="Single-stranded right-handed beta-helix, Pectin lyase-like"/>
    <property type="match status" value="2"/>
</dbReference>
<dbReference type="OrthoDB" id="1046782at2759"/>
<evidence type="ECO:0000313" key="4">
    <source>
        <dbReference type="Proteomes" id="UP000305067"/>
    </source>
</evidence>
<dbReference type="InterPro" id="IPR039279">
    <property type="entry name" value="QRT3-like"/>
</dbReference>
<dbReference type="STRING" id="1884261.A0A5C3Q9F0"/>
<dbReference type="Proteomes" id="UP000305067">
    <property type="component" value="Unassembled WGS sequence"/>
</dbReference>
<dbReference type="CDD" id="cd23668">
    <property type="entry name" value="GH55_beta13glucanase-like"/>
    <property type="match status" value="1"/>
</dbReference>
<organism evidence="3 4">
    <name type="scientific">Pterulicium gracile</name>
    <dbReference type="NCBI Taxonomy" id="1884261"/>
    <lineage>
        <taxon>Eukaryota</taxon>
        <taxon>Fungi</taxon>
        <taxon>Dikarya</taxon>
        <taxon>Basidiomycota</taxon>
        <taxon>Agaricomycotina</taxon>
        <taxon>Agaricomycetes</taxon>
        <taxon>Agaricomycetidae</taxon>
        <taxon>Agaricales</taxon>
        <taxon>Pleurotineae</taxon>
        <taxon>Pterulaceae</taxon>
        <taxon>Pterulicium</taxon>
    </lineage>
</organism>
<feature type="domain" description="Rhamnogalacturonase A/B/Epimerase-like pectate lyase" evidence="2">
    <location>
        <begin position="67"/>
        <end position="284"/>
    </location>
</feature>
<feature type="chain" id="PRO_5022673000" evidence="1">
    <location>
        <begin position="25"/>
        <end position="769"/>
    </location>
</feature>
<feature type="signal peptide" evidence="1">
    <location>
        <begin position="1"/>
        <end position="24"/>
    </location>
</feature>
<reference evidence="3 4" key="1">
    <citation type="journal article" date="2019" name="Nat. Ecol. Evol.">
        <title>Megaphylogeny resolves global patterns of mushroom evolution.</title>
        <authorList>
            <person name="Varga T."/>
            <person name="Krizsan K."/>
            <person name="Foldi C."/>
            <person name="Dima B."/>
            <person name="Sanchez-Garcia M."/>
            <person name="Sanchez-Ramirez S."/>
            <person name="Szollosi G.J."/>
            <person name="Szarkandi J.G."/>
            <person name="Papp V."/>
            <person name="Albert L."/>
            <person name="Andreopoulos W."/>
            <person name="Angelini C."/>
            <person name="Antonin V."/>
            <person name="Barry K.W."/>
            <person name="Bougher N.L."/>
            <person name="Buchanan P."/>
            <person name="Buyck B."/>
            <person name="Bense V."/>
            <person name="Catcheside P."/>
            <person name="Chovatia M."/>
            <person name="Cooper J."/>
            <person name="Damon W."/>
            <person name="Desjardin D."/>
            <person name="Finy P."/>
            <person name="Geml J."/>
            <person name="Haridas S."/>
            <person name="Hughes K."/>
            <person name="Justo A."/>
            <person name="Karasinski D."/>
            <person name="Kautmanova I."/>
            <person name="Kiss B."/>
            <person name="Kocsube S."/>
            <person name="Kotiranta H."/>
            <person name="LaButti K.M."/>
            <person name="Lechner B.E."/>
            <person name="Liimatainen K."/>
            <person name="Lipzen A."/>
            <person name="Lukacs Z."/>
            <person name="Mihaltcheva S."/>
            <person name="Morgado L.N."/>
            <person name="Niskanen T."/>
            <person name="Noordeloos M.E."/>
            <person name="Ohm R.A."/>
            <person name="Ortiz-Santana B."/>
            <person name="Ovrebo C."/>
            <person name="Racz N."/>
            <person name="Riley R."/>
            <person name="Savchenko A."/>
            <person name="Shiryaev A."/>
            <person name="Soop K."/>
            <person name="Spirin V."/>
            <person name="Szebenyi C."/>
            <person name="Tomsovsky M."/>
            <person name="Tulloss R.E."/>
            <person name="Uehling J."/>
            <person name="Grigoriev I.V."/>
            <person name="Vagvolgyi C."/>
            <person name="Papp T."/>
            <person name="Martin F.M."/>
            <person name="Miettinen O."/>
            <person name="Hibbett D.S."/>
            <person name="Nagy L.G."/>
        </authorList>
    </citation>
    <scope>NUCLEOTIDE SEQUENCE [LARGE SCALE GENOMIC DNA]</scope>
    <source>
        <strain evidence="3 4">CBS 309.79</strain>
    </source>
</reference>
<dbReference type="SUPFAM" id="SSF51126">
    <property type="entry name" value="Pectin lyase-like"/>
    <property type="match status" value="2"/>
</dbReference>
<dbReference type="EMBL" id="ML178838">
    <property type="protein sequence ID" value="TFK98632.1"/>
    <property type="molecule type" value="Genomic_DNA"/>
</dbReference>
<evidence type="ECO:0000259" key="2">
    <source>
        <dbReference type="Pfam" id="PF12708"/>
    </source>
</evidence>
<dbReference type="AlphaFoldDB" id="A0A5C3Q9F0"/>
<gene>
    <name evidence="3" type="ORF">BDV98DRAFT_511791</name>
</gene>
<keyword evidence="4" id="KW-1185">Reference proteome</keyword>
<keyword evidence="1" id="KW-0732">Signal</keyword>
<protein>
    <submittedName>
        <fullName evidence="3">Exo-beta-1,3-glucanase</fullName>
    </submittedName>
</protein>
<dbReference type="InterPro" id="IPR012334">
    <property type="entry name" value="Pectin_lyas_fold"/>
</dbReference>
<dbReference type="InterPro" id="IPR024535">
    <property type="entry name" value="RHGA/B-epi-like_pectate_lyase"/>
</dbReference>
<dbReference type="InterPro" id="IPR011050">
    <property type="entry name" value="Pectin_lyase_fold/virulence"/>
</dbReference>
<dbReference type="PROSITE" id="PS51257">
    <property type="entry name" value="PROKAR_LIPOPROTEIN"/>
    <property type="match status" value="1"/>
</dbReference>
<dbReference type="PANTHER" id="PTHR33928">
    <property type="entry name" value="POLYGALACTURONASE QRT3"/>
    <property type="match status" value="1"/>
</dbReference>
<proteinExistence type="predicted"/>